<keyword evidence="3 6" id="KW-0812">Transmembrane</keyword>
<dbReference type="Pfam" id="PF12704">
    <property type="entry name" value="MacB_PCD"/>
    <property type="match status" value="1"/>
</dbReference>
<feature type="transmembrane region" description="Helical" evidence="6">
    <location>
        <begin position="20"/>
        <end position="43"/>
    </location>
</feature>
<reference evidence="10" key="1">
    <citation type="journal article" date="2007" name="Curr. Opin. Struct. Biol.">
        <title>Structure and mechanism of ABC transporter proteins.</title>
        <authorList>
            <person name="Hollenstein K."/>
            <person name="Dawson R.J."/>
            <person name="Locher K.P."/>
        </authorList>
    </citation>
    <scope>NUCLEOTIDE SEQUENCE</scope>
</reference>
<keyword evidence="5 6" id="KW-0472">Membrane</keyword>
<dbReference type="PANTHER" id="PTHR43738">
    <property type="entry name" value="ABC TRANSPORTER, MEMBRANE PROTEIN"/>
    <property type="match status" value="1"/>
</dbReference>
<evidence type="ECO:0000256" key="3">
    <source>
        <dbReference type="ARBA" id="ARBA00022692"/>
    </source>
</evidence>
<reference evidence="10" key="2">
    <citation type="journal article" date="2008" name="Microbiol. Mol. Biol. Rev.">
        <title>Structure, function, and evolution of bacterial ATP-binding cassette systems.</title>
        <authorList>
            <person name="Davidson A.L."/>
            <person name="Dassa E."/>
            <person name="Orelle C."/>
            <person name="Chen J."/>
        </authorList>
    </citation>
    <scope>NUCLEOTIDE SEQUENCE</scope>
</reference>
<evidence type="ECO:0000256" key="6">
    <source>
        <dbReference type="SAM" id="Phobius"/>
    </source>
</evidence>
<dbReference type="AlphaFoldDB" id="A0A8B6X573"/>
<reference evidence="10" key="3">
    <citation type="journal article" date="2014" name="J. Gen. Physiol.">
        <title>Structural diversity of ABC transporters.</title>
        <authorList>
            <person name="ter Beek J."/>
            <person name="Guskov A."/>
            <person name="Slotboom D.J."/>
        </authorList>
    </citation>
    <scope>NUCLEOTIDE SEQUENCE</scope>
</reference>
<comment type="subcellular location">
    <subcellularLocation>
        <location evidence="1">Cell membrane</location>
        <topology evidence="1">Multi-pass membrane protein</topology>
    </subcellularLocation>
</comment>
<keyword evidence="2" id="KW-1003">Cell membrane</keyword>
<dbReference type="GO" id="GO:0005886">
    <property type="term" value="C:plasma membrane"/>
    <property type="evidence" value="ECO:0007669"/>
    <property type="project" value="UniProtKB-SubCell"/>
</dbReference>
<sequence>MFYLRLVLRNVFRARLRAGLTILGLVIAILAFGLLQTVVRAWYAGTDMSSAARLFTRNSISLTFSMPLYYRERIAAVPGVKSVGVSNWFGGIWREPQNFFAQFATDIPLLAKQYPEFRFDPTQYADLMRDRQGAAIGRELADLYGFKLGDRVTLKGTIYPGNWEFNVRAIYDGRDATAITRQMYFHYDYLNEALKQTAPARANQIGVFIVEIADPTAGAEVAKAIDDGFRSSLAETLTESEKAFQLGFIAMVEAIVIAIRAVSYVVILIIMAVAANTMAMTARERIAEYATLKALGFGPGTVAALVMAEALLLALIGAGIAMALLGPVAAGFHAATVRVFAKFPVVAETYWMQAGCGLAVGLVAGALPAWHSARVRIVDGLRRIG</sequence>
<dbReference type="RefSeq" id="WP_028312139.1">
    <property type="nucleotide sequence ID" value="NZ_AXWS01000014.1"/>
</dbReference>
<feature type="transmembrane region" description="Helical" evidence="6">
    <location>
        <begin position="350"/>
        <end position="373"/>
    </location>
</feature>
<protein>
    <submittedName>
        <fullName evidence="10">ABC transporter permease</fullName>
    </submittedName>
</protein>
<dbReference type="InterPro" id="IPR025857">
    <property type="entry name" value="MacB_PCD"/>
</dbReference>
<evidence type="ECO:0000256" key="4">
    <source>
        <dbReference type="ARBA" id="ARBA00022989"/>
    </source>
</evidence>
<dbReference type="OrthoDB" id="9775474at2"/>
<dbReference type="InterPro" id="IPR051125">
    <property type="entry name" value="ABC-4/HrtB_transporter"/>
</dbReference>
<evidence type="ECO:0000313" key="9">
    <source>
        <dbReference type="Proteomes" id="UP000675920"/>
    </source>
</evidence>
<evidence type="ECO:0000256" key="1">
    <source>
        <dbReference type="ARBA" id="ARBA00004651"/>
    </source>
</evidence>
<dbReference type="PANTHER" id="PTHR43738:SF3">
    <property type="entry name" value="ABC TRANSPORTER PERMEASE"/>
    <property type="match status" value="1"/>
</dbReference>
<evidence type="ECO:0000259" key="8">
    <source>
        <dbReference type="Pfam" id="PF12704"/>
    </source>
</evidence>
<name>A0A8B6X573_9BURK</name>
<dbReference type="Proteomes" id="UP000675920">
    <property type="component" value="Unplaced"/>
</dbReference>
<evidence type="ECO:0000256" key="2">
    <source>
        <dbReference type="ARBA" id="ARBA00022475"/>
    </source>
</evidence>
<feature type="transmembrane region" description="Helical" evidence="6">
    <location>
        <begin position="302"/>
        <end position="330"/>
    </location>
</feature>
<evidence type="ECO:0000256" key="5">
    <source>
        <dbReference type="ARBA" id="ARBA00023136"/>
    </source>
</evidence>
<reference evidence="10" key="5">
    <citation type="submission" date="2025-08" db="UniProtKB">
        <authorList>
            <consortium name="RefSeq"/>
        </authorList>
    </citation>
    <scope>IDENTIFICATION</scope>
</reference>
<evidence type="ECO:0000313" key="10">
    <source>
        <dbReference type="RefSeq" id="WP_028312139.1"/>
    </source>
</evidence>
<feature type="domain" description="MacB-like periplasmic core" evidence="8">
    <location>
        <begin position="19"/>
        <end position="226"/>
    </location>
</feature>
<dbReference type="Pfam" id="PF02687">
    <property type="entry name" value="FtsX"/>
    <property type="match status" value="1"/>
</dbReference>
<reference evidence="10" key="4">
    <citation type="journal article" date="2015" name="F1000Prime Rep">
        <title>Structure and mechanism of ABC transporters.</title>
        <authorList>
            <person name="Wilkens S."/>
        </authorList>
    </citation>
    <scope>NUCLEOTIDE SEQUENCE</scope>
</reference>
<feature type="domain" description="ABC3 transporter permease C-terminal" evidence="7">
    <location>
        <begin position="261"/>
        <end position="373"/>
    </location>
</feature>
<proteinExistence type="predicted"/>
<evidence type="ECO:0000259" key="7">
    <source>
        <dbReference type="Pfam" id="PF02687"/>
    </source>
</evidence>
<keyword evidence="4 6" id="KW-1133">Transmembrane helix</keyword>
<accession>A0A8B6X573</accession>
<dbReference type="InterPro" id="IPR003838">
    <property type="entry name" value="ABC3_permease_C"/>
</dbReference>
<organism evidence="9 10">
    <name type="scientific">Derxia gummosa DSM 723</name>
    <dbReference type="NCBI Taxonomy" id="1121388"/>
    <lineage>
        <taxon>Bacteria</taxon>
        <taxon>Pseudomonadati</taxon>
        <taxon>Pseudomonadota</taxon>
        <taxon>Betaproteobacteria</taxon>
        <taxon>Burkholderiales</taxon>
        <taxon>Alcaligenaceae</taxon>
        <taxon>Derxia</taxon>
    </lineage>
</organism>
<feature type="transmembrane region" description="Helical" evidence="6">
    <location>
        <begin position="261"/>
        <end position="281"/>
    </location>
</feature>
<keyword evidence="9" id="KW-1185">Reference proteome</keyword>